<keyword evidence="2 5" id="KW-0732">Signal</keyword>
<accession>A0A328BLV4</accession>
<dbReference type="PANTHER" id="PTHR34001:SF3">
    <property type="entry name" value="BLL7405 PROTEIN"/>
    <property type="match status" value="1"/>
</dbReference>
<sequence>MRTLLLATAAFAIAGAAQAQTADWTGAYVGVVAGYADRNESSGETIGFDTNLDGTYGDTVRTAAGADAFSPGFCGGQFNTNAAPGGCRKDDGTDVEIGVRAGYDYQIGSFVVGGVVEYSRLELQDGVTAFSTTPAAYNFTRKLTDLFAVRARGGYAFGDNLVYATGGYAQGNMKHSFTTTNTVNAFPRSGGGDAKGHQLGLGYERKLTDNVTLGVEWLRTSLDDDDFGVRASNSGTTAATNPFLLVNTAGTDFRRTDDDFEVDSFRVTASYRF</sequence>
<dbReference type="InterPro" id="IPR027385">
    <property type="entry name" value="Beta-barrel_OMP"/>
</dbReference>
<keyword evidence="3" id="KW-0472">Membrane</keyword>
<reference evidence="7 8" key="1">
    <citation type="submission" date="2018-05" db="EMBL/GenBank/DDBJ databases">
        <authorList>
            <person name="Lanie J.A."/>
            <person name="Ng W.-L."/>
            <person name="Kazmierczak K.M."/>
            <person name="Andrzejewski T.M."/>
            <person name="Davidsen T.M."/>
            <person name="Wayne K.J."/>
            <person name="Tettelin H."/>
            <person name="Glass J.I."/>
            <person name="Rusch D."/>
            <person name="Podicherti R."/>
            <person name="Tsui H.-C.T."/>
            <person name="Winkler M.E."/>
        </authorList>
    </citation>
    <scope>NUCLEOTIDE SEQUENCE [LARGE SCALE GENOMIC DNA]</scope>
    <source>
        <strain evidence="7 8">BUT-10</strain>
    </source>
</reference>
<organism evidence="7 8">
    <name type="scientific">Phenylobacterium kunshanense</name>
    <dbReference type="NCBI Taxonomy" id="1445034"/>
    <lineage>
        <taxon>Bacteria</taxon>
        <taxon>Pseudomonadati</taxon>
        <taxon>Pseudomonadota</taxon>
        <taxon>Alphaproteobacteria</taxon>
        <taxon>Caulobacterales</taxon>
        <taxon>Caulobacteraceae</taxon>
        <taxon>Phenylobacterium</taxon>
    </lineage>
</organism>
<comment type="caution">
    <text evidence="7">The sequence shown here is derived from an EMBL/GenBank/DDBJ whole genome shotgun (WGS) entry which is preliminary data.</text>
</comment>
<evidence type="ECO:0000256" key="1">
    <source>
        <dbReference type="ARBA" id="ARBA00004370"/>
    </source>
</evidence>
<dbReference type="InterPro" id="IPR051692">
    <property type="entry name" value="OMP-like"/>
</dbReference>
<evidence type="ECO:0000259" key="6">
    <source>
        <dbReference type="Pfam" id="PF13505"/>
    </source>
</evidence>
<dbReference type="Proteomes" id="UP000249524">
    <property type="component" value="Unassembled WGS sequence"/>
</dbReference>
<proteinExistence type="inferred from homology"/>
<evidence type="ECO:0000313" key="8">
    <source>
        <dbReference type="Proteomes" id="UP000249524"/>
    </source>
</evidence>
<feature type="signal peptide" evidence="5">
    <location>
        <begin position="1"/>
        <end position="19"/>
    </location>
</feature>
<gene>
    <name evidence="7" type="ORF">DJ019_00055</name>
</gene>
<dbReference type="GO" id="GO:0016020">
    <property type="term" value="C:membrane"/>
    <property type="evidence" value="ECO:0007669"/>
    <property type="project" value="UniProtKB-SubCell"/>
</dbReference>
<feature type="chain" id="PRO_5016364845" evidence="5">
    <location>
        <begin position="20"/>
        <end position="273"/>
    </location>
</feature>
<evidence type="ECO:0000256" key="4">
    <source>
        <dbReference type="ARBA" id="ARBA00038306"/>
    </source>
</evidence>
<keyword evidence="8" id="KW-1185">Reference proteome</keyword>
<dbReference type="AlphaFoldDB" id="A0A328BLV4"/>
<dbReference type="RefSeq" id="WP_111273954.1">
    <property type="nucleotide sequence ID" value="NZ_QFYS01000001.1"/>
</dbReference>
<dbReference type="PANTHER" id="PTHR34001">
    <property type="entry name" value="BLL7405 PROTEIN"/>
    <property type="match status" value="1"/>
</dbReference>
<comment type="subcellular location">
    <subcellularLocation>
        <location evidence="1">Membrane</location>
    </subcellularLocation>
</comment>
<dbReference type="InterPro" id="IPR011250">
    <property type="entry name" value="OMP/PagP_B-barrel"/>
</dbReference>
<evidence type="ECO:0000256" key="2">
    <source>
        <dbReference type="ARBA" id="ARBA00022729"/>
    </source>
</evidence>
<dbReference type="SUPFAM" id="SSF56925">
    <property type="entry name" value="OMPA-like"/>
    <property type="match status" value="1"/>
</dbReference>
<evidence type="ECO:0000256" key="3">
    <source>
        <dbReference type="ARBA" id="ARBA00023136"/>
    </source>
</evidence>
<evidence type="ECO:0000313" key="7">
    <source>
        <dbReference type="EMBL" id="RAK68462.1"/>
    </source>
</evidence>
<feature type="domain" description="Outer membrane protein beta-barrel" evidence="6">
    <location>
        <begin position="8"/>
        <end position="273"/>
    </location>
</feature>
<evidence type="ECO:0000256" key="5">
    <source>
        <dbReference type="SAM" id="SignalP"/>
    </source>
</evidence>
<dbReference type="Pfam" id="PF13505">
    <property type="entry name" value="OMP_b-brl"/>
    <property type="match status" value="1"/>
</dbReference>
<dbReference type="EMBL" id="QFYS01000001">
    <property type="protein sequence ID" value="RAK68462.1"/>
    <property type="molecule type" value="Genomic_DNA"/>
</dbReference>
<dbReference type="Gene3D" id="2.40.160.20">
    <property type="match status" value="1"/>
</dbReference>
<name>A0A328BLV4_9CAUL</name>
<comment type="similarity">
    <text evidence="4">Belongs to the Omp25/RopB family.</text>
</comment>
<dbReference type="OrthoDB" id="9815357at2"/>
<protein>
    <submittedName>
        <fullName evidence="7">Porin family protein</fullName>
    </submittedName>
</protein>